<dbReference type="GO" id="GO:0008610">
    <property type="term" value="P:lipid biosynthetic process"/>
    <property type="evidence" value="ECO:0007669"/>
    <property type="project" value="UniProtKB-ARBA"/>
</dbReference>
<evidence type="ECO:0000256" key="1">
    <source>
        <dbReference type="SAM" id="MobiDB-lite"/>
    </source>
</evidence>
<dbReference type="InterPro" id="IPR001242">
    <property type="entry name" value="Condensation_dom"/>
</dbReference>
<dbReference type="RefSeq" id="WP_190057146.1">
    <property type="nucleotide sequence ID" value="NZ_BMWH01000006.1"/>
</dbReference>
<dbReference type="SUPFAM" id="SSF52777">
    <property type="entry name" value="CoA-dependent acyltransferases"/>
    <property type="match status" value="1"/>
</dbReference>
<name>A0A918R387_9ACTN</name>
<dbReference type="GO" id="GO:0003824">
    <property type="term" value="F:catalytic activity"/>
    <property type="evidence" value="ECO:0007669"/>
    <property type="project" value="InterPro"/>
</dbReference>
<reference evidence="3" key="2">
    <citation type="submission" date="2020-09" db="EMBL/GenBank/DDBJ databases">
        <authorList>
            <person name="Sun Q."/>
            <person name="Ohkuma M."/>
        </authorList>
    </citation>
    <scope>NUCLEOTIDE SEQUENCE</scope>
    <source>
        <strain evidence="3">JCM 5016</strain>
    </source>
</reference>
<proteinExistence type="predicted"/>
<protein>
    <recommendedName>
        <fullName evidence="2">Condensation domain-containing protein</fullName>
    </recommendedName>
</protein>
<dbReference type="InterPro" id="IPR023213">
    <property type="entry name" value="CAT-like_dom_sf"/>
</dbReference>
<evidence type="ECO:0000313" key="4">
    <source>
        <dbReference type="Proteomes" id="UP000623010"/>
    </source>
</evidence>
<sequence length="200" mass="22137">MSAISEELRPPGSVHPSPPRAGHVPHGDGRTEQFVLSLTGILPHVYEQAWQAVLDGTPLCRTAFHRLPDGGLLRTVRPRARFRLQIVDWRATRTEVQDARLAERLALESATGLPLDQAPLMRATLIRRDDRTWTFAWRCARELLDRRTGLRLLAEAAEAYQSLLRGAVPRRAEHRPGADAPCGTGGRPGARTRLVGAVGR</sequence>
<evidence type="ECO:0000259" key="2">
    <source>
        <dbReference type="Pfam" id="PF00668"/>
    </source>
</evidence>
<dbReference type="Gene3D" id="3.30.559.10">
    <property type="entry name" value="Chloramphenicol acetyltransferase-like domain"/>
    <property type="match status" value="1"/>
</dbReference>
<feature type="domain" description="Condensation" evidence="2">
    <location>
        <begin position="33"/>
        <end position="146"/>
    </location>
</feature>
<dbReference type="EMBL" id="BMWH01000006">
    <property type="protein sequence ID" value="GGZ83405.1"/>
    <property type="molecule type" value="Genomic_DNA"/>
</dbReference>
<dbReference type="AlphaFoldDB" id="A0A918R387"/>
<reference evidence="3" key="1">
    <citation type="journal article" date="2014" name="Int. J. Syst. Evol. Microbiol.">
        <title>Complete genome sequence of Corynebacterium casei LMG S-19264T (=DSM 44701T), isolated from a smear-ripened cheese.</title>
        <authorList>
            <consortium name="US DOE Joint Genome Institute (JGI-PGF)"/>
            <person name="Walter F."/>
            <person name="Albersmeier A."/>
            <person name="Kalinowski J."/>
            <person name="Ruckert C."/>
        </authorList>
    </citation>
    <scope>NUCLEOTIDE SEQUENCE</scope>
    <source>
        <strain evidence="3">JCM 5016</strain>
    </source>
</reference>
<evidence type="ECO:0000313" key="3">
    <source>
        <dbReference type="EMBL" id="GGZ83405.1"/>
    </source>
</evidence>
<feature type="region of interest" description="Disordered" evidence="1">
    <location>
        <begin position="1"/>
        <end position="29"/>
    </location>
</feature>
<dbReference type="Pfam" id="PF00668">
    <property type="entry name" value="Condensation"/>
    <property type="match status" value="1"/>
</dbReference>
<accession>A0A918R387</accession>
<feature type="region of interest" description="Disordered" evidence="1">
    <location>
        <begin position="171"/>
        <end position="200"/>
    </location>
</feature>
<dbReference type="Proteomes" id="UP000623010">
    <property type="component" value="Unassembled WGS sequence"/>
</dbReference>
<comment type="caution">
    <text evidence="3">The sequence shown here is derived from an EMBL/GenBank/DDBJ whole genome shotgun (WGS) entry which is preliminary data.</text>
</comment>
<keyword evidence="4" id="KW-1185">Reference proteome</keyword>
<gene>
    <name evidence="3" type="ORF">GCM10010389_21550</name>
</gene>
<organism evidence="3 4">
    <name type="scientific">Streptomyces echinoruber</name>
    <dbReference type="NCBI Taxonomy" id="68898"/>
    <lineage>
        <taxon>Bacteria</taxon>
        <taxon>Bacillati</taxon>
        <taxon>Actinomycetota</taxon>
        <taxon>Actinomycetes</taxon>
        <taxon>Kitasatosporales</taxon>
        <taxon>Streptomycetaceae</taxon>
        <taxon>Streptomyces</taxon>
    </lineage>
</organism>